<feature type="domain" description="TrwC relaxase" evidence="1">
    <location>
        <begin position="7"/>
        <end position="369"/>
    </location>
</feature>
<reference evidence="2 3" key="1">
    <citation type="submission" date="2020-08" db="EMBL/GenBank/DDBJ databases">
        <authorList>
            <person name="Mo P."/>
        </authorList>
    </citation>
    <scope>NUCLEOTIDE SEQUENCE [LARGE SCALE GENOMIC DNA]</scope>
    <source>
        <strain evidence="2 3">CGMCC 4.1532</strain>
    </source>
</reference>
<keyword evidence="3" id="KW-1185">Reference proteome</keyword>
<dbReference type="Pfam" id="PF08751">
    <property type="entry name" value="TrwC"/>
    <property type="match status" value="1"/>
</dbReference>
<name>A0A7G7MRF6_9PSEU</name>
<evidence type="ECO:0000313" key="3">
    <source>
        <dbReference type="Proteomes" id="UP000515728"/>
    </source>
</evidence>
<dbReference type="NCBIfam" id="NF041492">
    <property type="entry name" value="MobF"/>
    <property type="match status" value="1"/>
</dbReference>
<sequence length="1440" mass="155651">MLTISSGHSAAYLLDAVATGRENYYTGAVAAGEPPGRWYGRGAEALGLRGLVDHQDMTALYERFIDPRDERFRDPSQWDEASTLGHTGRRYATEEELYNRALDAEPDASAERRAELRLAAGKQARHNVAFTDVTLNVPKSITVMHTAFEAQETKARAAGEEEIAAAWAAHREAVEDAIWAGNNAALDYLTEKAGYSRVGHHGGAGGRYVDAHEWVVASFFQHDNRELDPHLHIHNGVLNRVQGPDGTWRTLDGRSLRRWRPAASAVGERTVVARLTRSLGVLAATRPDGKSREIVGVSQQAMDLFSTRRRQVTEKGAQLAAAFEAKFGRQPNSLELVRLARQATLATRRSKTHDGETREEMLERWDAALHAEIDGGLAQVADSVLAMAGEQPSVDTWSPTAVLETALADVQSRKSAWYAPDLTRAISDALPDQLGDLTDDQIAQLLDTLTEAALDCASQLTVRRPGEDEVPAQLRLANGDTAYRAPGSLLYATPDHVHSERTLVEAAARDGAPALPPELAQRFVAELAASGIELGADQAAAVRGVLTSGARIESLVGPAGTGKSFVVGTLAKAWEDPALWGGPERRVFGLAASQIATDVLAGEGLRASNIARWLGTQERLAGGRGGEDIAWRLRPDDLVVIDESAMAATADLAAVHRYVDDAGAKLLLVGDHRQLAAVGAGGAMELLANAGARYELAEARRFTHEWERDASLRLREGDETVLGEYHKQGRLIDAGTTEVAEQSAARGWLADTLAGRSTLLVVDTNEQAARLSASLRAELVRLGRVAEEGVPLELEGTYAGVGDVVQARLNGWNLAGVEGNRRGPINRETYRVLDTRADGGLLVAPIVGRDDNGDQLGEQMTLPGSYVSAHVALAYASTAHAGQGRTVDTSHTVVAGTTGAASFYVGMSRGREANTAHVTTAAMPDDPAQGGARDVLRRSPTAVLAGVLEAGETSKSALATATESAEENRSVRTPAELLTDAIEIATAGRTARWLDRLVDDELLTPQQRATLAAEDGATTLARLLRRVELSGADAEQVLRDTVAARDLDDARQLTNVLHHRIAGGLRLDPTGDSFAERVPRVDEPDWQQYLDTLAAAADERRDELGAQLADEPPQWAVEALGMPPAAGQERAVWEWRVGTVAAHREASGHDDNATALGAVPKPGQTEDYASWRAAWRALGRPEAECDELEMSDGRLRMRVRAYEREKAWAPRYVANELAATRRVAETHRGTAALRTAEAENTSGDERARLLREAADATALAQLLDGQAAELDAADMARARWLVHTAATRVAADRASAELSARQAGREPGEPDITADEWITAHDDAMRAEDRYREIPEHFDDVEREQTREEVDDVRELAATEPAPTAEDAVRVPSGDETAESIRRAQRALHVIREREAADTAREAEAAHIEQLTRWHVDDYGTEDAAFLDDDPALERDDTAW</sequence>
<accession>A0A7G7MRF6</accession>
<dbReference type="InterPro" id="IPR027417">
    <property type="entry name" value="P-loop_NTPase"/>
</dbReference>
<dbReference type="Pfam" id="PF13604">
    <property type="entry name" value="AAA_30"/>
    <property type="match status" value="1"/>
</dbReference>
<gene>
    <name evidence="2" type="ORF">H6H00_04640</name>
</gene>
<dbReference type="Proteomes" id="UP000515728">
    <property type="component" value="Chromosome"/>
</dbReference>
<evidence type="ECO:0000259" key="1">
    <source>
        <dbReference type="Pfam" id="PF08751"/>
    </source>
</evidence>
<proteinExistence type="predicted"/>
<protein>
    <submittedName>
        <fullName evidence="2">Relaxase domain-containing protein</fullName>
    </submittedName>
</protein>
<dbReference type="SUPFAM" id="SSF55464">
    <property type="entry name" value="Origin of replication-binding domain, RBD-like"/>
    <property type="match status" value="1"/>
</dbReference>
<dbReference type="KEGG" id="ppel:H6H00_04640"/>
<dbReference type="SUPFAM" id="SSF52540">
    <property type="entry name" value="P-loop containing nucleoside triphosphate hydrolases"/>
    <property type="match status" value="2"/>
</dbReference>
<dbReference type="EMBL" id="CP060131">
    <property type="protein sequence ID" value="QNG55367.1"/>
    <property type="molecule type" value="Genomic_DNA"/>
</dbReference>
<evidence type="ECO:0000313" key="2">
    <source>
        <dbReference type="EMBL" id="QNG55367.1"/>
    </source>
</evidence>
<dbReference type="Gene3D" id="3.40.50.300">
    <property type="entry name" value="P-loop containing nucleotide triphosphate hydrolases"/>
    <property type="match status" value="1"/>
</dbReference>
<dbReference type="InterPro" id="IPR014862">
    <property type="entry name" value="TrwC"/>
</dbReference>
<organism evidence="2 3">
    <name type="scientific">Pseudonocardia petroleophila</name>
    <dbReference type="NCBI Taxonomy" id="37331"/>
    <lineage>
        <taxon>Bacteria</taxon>
        <taxon>Bacillati</taxon>
        <taxon>Actinomycetota</taxon>
        <taxon>Actinomycetes</taxon>
        <taxon>Pseudonocardiales</taxon>
        <taxon>Pseudonocardiaceae</taxon>
        <taxon>Pseudonocardia</taxon>
    </lineage>
</organism>